<evidence type="ECO:0000313" key="1">
    <source>
        <dbReference type="EMBL" id="SEQ23442.1"/>
    </source>
</evidence>
<dbReference type="OrthoDB" id="8905890at2"/>
<sequence length="81" mass="9655">MLKKNIHFNTIHSAFPHIGDRLELFWGHPEFVNYVDNLIYDTRDGGRKGFPPEIFMALHQLSEDHFEVFPHLRKLAKDDFF</sequence>
<dbReference type="Proteomes" id="UP000199766">
    <property type="component" value="Unassembled WGS sequence"/>
</dbReference>
<evidence type="ECO:0000313" key="2">
    <source>
        <dbReference type="Proteomes" id="UP000199766"/>
    </source>
</evidence>
<organism evidence="1 2">
    <name type="scientific">Giesbergeria anulus</name>
    <dbReference type="NCBI Taxonomy" id="180197"/>
    <lineage>
        <taxon>Bacteria</taxon>
        <taxon>Pseudomonadati</taxon>
        <taxon>Pseudomonadota</taxon>
        <taxon>Betaproteobacteria</taxon>
        <taxon>Burkholderiales</taxon>
        <taxon>Comamonadaceae</taxon>
        <taxon>Giesbergeria</taxon>
    </lineage>
</organism>
<reference evidence="1 2" key="1">
    <citation type="submission" date="2016-10" db="EMBL/GenBank/DDBJ databases">
        <authorList>
            <person name="de Groot N.N."/>
        </authorList>
    </citation>
    <scope>NUCLEOTIDE SEQUENCE [LARGE SCALE GENOMIC DNA]</scope>
    <source>
        <strain evidence="1 2">ATCC 35958</strain>
    </source>
</reference>
<dbReference type="EMBL" id="FOGD01000001">
    <property type="protein sequence ID" value="SEQ23442.1"/>
    <property type="molecule type" value="Genomic_DNA"/>
</dbReference>
<dbReference type="RefSeq" id="WP_091451551.1">
    <property type="nucleotide sequence ID" value="NZ_FOGD01000001.1"/>
</dbReference>
<protein>
    <submittedName>
        <fullName evidence="1">Uncharacterized protein</fullName>
    </submittedName>
</protein>
<gene>
    <name evidence="1" type="ORF">SAMN02982919_00265</name>
</gene>
<keyword evidence="2" id="KW-1185">Reference proteome</keyword>
<dbReference type="AlphaFoldDB" id="A0A1H9ED20"/>
<accession>A0A1H9ED20</accession>
<dbReference type="STRING" id="180197.SAMN02982919_00265"/>
<proteinExistence type="predicted"/>
<name>A0A1H9ED20_9BURK</name>